<accession>A0ABV0N6G5</accession>
<name>A0ABV0N6G5_9TELE</name>
<sequence length="188" mass="20623">MVPRVSNSCPFTALAAIIYTPRGVVADVWAATTATSHFPAGWLGPLDLGRETSPLVVLLTRHTKYSRLGSGPQEKWRDPCTEMETDGLVQRTGHHGAYASSEQDNVHVAHTMNAVTDSPGPHTGTDIGGAWGRRSLRPFYDFSFFHFHLTASLCPFSSLSCLQQVLPWYAASETPLRSSAPGQWHLYL</sequence>
<dbReference type="Proteomes" id="UP001476798">
    <property type="component" value="Unassembled WGS sequence"/>
</dbReference>
<evidence type="ECO:0000313" key="1">
    <source>
        <dbReference type="EMBL" id="MEQ2166951.1"/>
    </source>
</evidence>
<comment type="caution">
    <text evidence="1">The sequence shown here is derived from an EMBL/GenBank/DDBJ whole genome shotgun (WGS) entry which is preliminary data.</text>
</comment>
<organism evidence="1 2">
    <name type="scientific">Goodea atripinnis</name>
    <dbReference type="NCBI Taxonomy" id="208336"/>
    <lineage>
        <taxon>Eukaryota</taxon>
        <taxon>Metazoa</taxon>
        <taxon>Chordata</taxon>
        <taxon>Craniata</taxon>
        <taxon>Vertebrata</taxon>
        <taxon>Euteleostomi</taxon>
        <taxon>Actinopterygii</taxon>
        <taxon>Neopterygii</taxon>
        <taxon>Teleostei</taxon>
        <taxon>Neoteleostei</taxon>
        <taxon>Acanthomorphata</taxon>
        <taxon>Ovalentaria</taxon>
        <taxon>Atherinomorphae</taxon>
        <taxon>Cyprinodontiformes</taxon>
        <taxon>Goodeidae</taxon>
        <taxon>Goodea</taxon>
    </lineage>
</organism>
<proteinExistence type="predicted"/>
<keyword evidence="2" id="KW-1185">Reference proteome</keyword>
<dbReference type="EMBL" id="JAHRIO010027356">
    <property type="protein sequence ID" value="MEQ2166951.1"/>
    <property type="molecule type" value="Genomic_DNA"/>
</dbReference>
<reference evidence="1 2" key="1">
    <citation type="submission" date="2021-06" db="EMBL/GenBank/DDBJ databases">
        <authorList>
            <person name="Palmer J.M."/>
        </authorList>
    </citation>
    <scope>NUCLEOTIDE SEQUENCE [LARGE SCALE GENOMIC DNA]</scope>
    <source>
        <strain evidence="1 2">GA_2019</strain>
        <tissue evidence="1">Muscle</tissue>
    </source>
</reference>
<gene>
    <name evidence="1" type="ORF">GOODEAATRI_033738</name>
</gene>
<protein>
    <submittedName>
        <fullName evidence="1">Uncharacterized protein</fullName>
    </submittedName>
</protein>
<evidence type="ECO:0000313" key="2">
    <source>
        <dbReference type="Proteomes" id="UP001476798"/>
    </source>
</evidence>